<feature type="transmembrane region" description="Helical" evidence="6">
    <location>
        <begin position="20"/>
        <end position="39"/>
    </location>
</feature>
<accession>A0A9X2G5P9</accession>
<feature type="transmembrane region" description="Helical" evidence="6">
    <location>
        <begin position="215"/>
        <end position="236"/>
    </location>
</feature>
<keyword evidence="3 6" id="KW-0812">Transmembrane</keyword>
<comment type="subcellular location">
    <subcellularLocation>
        <location evidence="1">Cell membrane</location>
        <topology evidence="1">Multi-pass membrane protein</topology>
    </subcellularLocation>
</comment>
<evidence type="ECO:0000313" key="9">
    <source>
        <dbReference type="Proteomes" id="UP001139493"/>
    </source>
</evidence>
<feature type="transmembrane region" description="Helical" evidence="6">
    <location>
        <begin position="283"/>
        <end position="302"/>
    </location>
</feature>
<evidence type="ECO:0000256" key="4">
    <source>
        <dbReference type="ARBA" id="ARBA00022989"/>
    </source>
</evidence>
<evidence type="ECO:0000256" key="1">
    <source>
        <dbReference type="ARBA" id="ARBA00004651"/>
    </source>
</evidence>
<evidence type="ECO:0000313" key="8">
    <source>
        <dbReference type="EMBL" id="MCP2266038.1"/>
    </source>
</evidence>
<evidence type="ECO:0000256" key="5">
    <source>
        <dbReference type="ARBA" id="ARBA00023136"/>
    </source>
</evidence>
<feature type="transmembrane region" description="Helical" evidence="6">
    <location>
        <begin position="117"/>
        <end position="139"/>
    </location>
</feature>
<keyword evidence="9" id="KW-1185">Reference proteome</keyword>
<feature type="transmembrane region" description="Helical" evidence="6">
    <location>
        <begin position="151"/>
        <end position="170"/>
    </location>
</feature>
<feature type="transmembrane region" description="Helical" evidence="6">
    <location>
        <begin position="367"/>
        <end position="391"/>
    </location>
</feature>
<organism evidence="8 9">
    <name type="scientific">Promicromonospora thailandica</name>
    <dbReference type="NCBI Taxonomy" id="765201"/>
    <lineage>
        <taxon>Bacteria</taxon>
        <taxon>Bacillati</taxon>
        <taxon>Actinomycetota</taxon>
        <taxon>Actinomycetes</taxon>
        <taxon>Micrococcales</taxon>
        <taxon>Promicromonosporaceae</taxon>
        <taxon>Promicromonospora</taxon>
    </lineage>
</organism>
<dbReference type="PROSITE" id="PS50850">
    <property type="entry name" value="MFS"/>
    <property type="match status" value="1"/>
</dbReference>
<evidence type="ECO:0000256" key="3">
    <source>
        <dbReference type="ARBA" id="ARBA00022692"/>
    </source>
</evidence>
<evidence type="ECO:0000256" key="2">
    <source>
        <dbReference type="ARBA" id="ARBA00022475"/>
    </source>
</evidence>
<comment type="caution">
    <text evidence="8">The sequence shown here is derived from an EMBL/GenBank/DDBJ whole genome shotgun (WGS) entry which is preliminary data.</text>
</comment>
<name>A0A9X2G5P9_9MICO</name>
<dbReference type="InterPro" id="IPR050189">
    <property type="entry name" value="MFS_Efflux_Transporters"/>
</dbReference>
<gene>
    <name evidence="8" type="ORF">APR03_003403</name>
</gene>
<feature type="transmembrane region" description="Helical" evidence="6">
    <location>
        <begin position="86"/>
        <end position="105"/>
    </location>
</feature>
<reference evidence="8" key="1">
    <citation type="submission" date="2022-06" db="EMBL/GenBank/DDBJ databases">
        <title>Genomic Encyclopedia of Archaeal and Bacterial Type Strains, Phase II (KMG-II): from individual species to whole genera.</title>
        <authorList>
            <person name="Goeker M."/>
        </authorList>
    </citation>
    <scope>NUCLEOTIDE SEQUENCE</scope>
    <source>
        <strain evidence="8">DSM 26652</strain>
    </source>
</reference>
<dbReference type="Proteomes" id="UP001139493">
    <property type="component" value="Unassembled WGS sequence"/>
</dbReference>
<feature type="transmembrane region" description="Helical" evidence="6">
    <location>
        <begin position="308"/>
        <end position="330"/>
    </location>
</feature>
<dbReference type="EMBL" id="JAMTCS010000010">
    <property type="protein sequence ID" value="MCP2266038.1"/>
    <property type="molecule type" value="Genomic_DNA"/>
</dbReference>
<dbReference type="Gene3D" id="1.20.1250.20">
    <property type="entry name" value="MFS general substrate transporter like domains"/>
    <property type="match status" value="1"/>
</dbReference>
<dbReference type="InterPro" id="IPR011701">
    <property type="entry name" value="MFS"/>
</dbReference>
<feature type="domain" description="Major facilitator superfamily (MFS) profile" evidence="7">
    <location>
        <begin position="15"/>
        <end position="396"/>
    </location>
</feature>
<dbReference type="PANTHER" id="PTHR43124">
    <property type="entry name" value="PURINE EFFLUX PUMP PBUE"/>
    <property type="match status" value="1"/>
</dbReference>
<feature type="transmembrane region" description="Helical" evidence="6">
    <location>
        <begin position="248"/>
        <end position="271"/>
    </location>
</feature>
<keyword evidence="2" id="KW-1003">Cell membrane</keyword>
<dbReference type="InterPro" id="IPR020846">
    <property type="entry name" value="MFS_dom"/>
</dbReference>
<dbReference type="GO" id="GO:0005886">
    <property type="term" value="C:plasma membrane"/>
    <property type="evidence" value="ECO:0007669"/>
    <property type="project" value="UniProtKB-SubCell"/>
</dbReference>
<evidence type="ECO:0000259" key="7">
    <source>
        <dbReference type="PROSITE" id="PS50850"/>
    </source>
</evidence>
<dbReference type="RefSeq" id="WP_253837536.1">
    <property type="nucleotide sequence ID" value="NZ_JAMTCS010000010.1"/>
</dbReference>
<dbReference type="PANTHER" id="PTHR43124:SF3">
    <property type="entry name" value="CHLORAMPHENICOL EFFLUX PUMP RV0191"/>
    <property type="match status" value="1"/>
</dbReference>
<dbReference type="SUPFAM" id="SSF103473">
    <property type="entry name" value="MFS general substrate transporter"/>
    <property type="match status" value="1"/>
</dbReference>
<protein>
    <submittedName>
        <fullName evidence="8">Arabinose efflux permease, MFS family</fullName>
    </submittedName>
</protein>
<dbReference type="InterPro" id="IPR036259">
    <property type="entry name" value="MFS_trans_sf"/>
</dbReference>
<evidence type="ECO:0000256" key="6">
    <source>
        <dbReference type="SAM" id="Phobius"/>
    </source>
</evidence>
<keyword evidence="4 6" id="KW-1133">Transmembrane helix</keyword>
<dbReference type="Pfam" id="PF07690">
    <property type="entry name" value="MFS_1"/>
    <property type="match status" value="1"/>
</dbReference>
<proteinExistence type="predicted"/>
<feature type="transmembrane region" description="Helical" evidence="6">
    <location>
        <begin position="342"/>
        <end position="361"/>
    </location>
</feature>
<dbReference type="AlphaFoldDB" id="A0A9X2G5P9"/>
<sequence>MPPTTAHLRAPGTDGPGLPARAGVLGAASLTLMAGALIAPALPAMSASFGADSETTVRLALTITSLTIAVGAPLAGLVVDRAGARSVLVTALALYAASGTAGLYVTGLPQLLATRAVLGLAVGAVTTAVTALLTTWFTGGRRAAYLGYQQAFASLGGVVLLPLAGILAGAGWRTPFWLYAAAAPLALLVLGFTRARPVAARSDDDAPVAAPAPRAALRTAGVYLVALTATTVFYMAPTQVPFLLDDYAAPPAVVGVAVAASTLTGLLGALAFRRVRAHVPSSLLTASSIGVLGAGWLLVGLAGSTAGVIAGLLVGGVGVGLVVPNLNLRLGELARPDQRGRVLAGLVSAIFLGQFVSPVVAGPLIGAVGIAGAFVWAGLGTVAAALLGAAVTRPRHAAGRTAGPVGHLAGTNERTAR</sequence>
<feature type="transmembrane region" description="Helical" evidence="6">
    <location>
        <begin position="176"/>
        <end position="195"/>
    </location>
</feature>
<feature type="transmembrane region" description="Helical" evidence="6">
    <location>
        <begin position="59"/>
        <end position="79"/>
    </location>
</feature>
<keyword evidence="5 6" id="KW-0472">Membrane</keyword>
<dbReference type="GO" id="GO:0022857">
    <property type="term" value="F:transmembrane transporter activity"/>
    <property type="evidence" value="ECO:0007669"/>
    <property type="project" value="InterPro"/>
</dbReference>